<dbReference type="InterPro" id="IPR006885">
    <property type="entry name" value="NADH_UbQ_FeS_4_mit-like"/>
</dbReference>
<comment type="function">
    <text evidence="9">Accessory subunit of the mitochondrial membrane respiratory chain NADH dehydrogenase (Complex I), that is believed not to be involved in catalysis. Complex I functions in the transfer of electrons from NADH to the respiratory chain. The immediate electron acceptor for the enzyme is believed to be ubiquinone.</text>
</comment>
<keyword evidence="4 9" id="KW-0999">Mitochondrion inner membrane</keyword>
<accession>A0A7S2UYX7</accession>
<keyword evidence="5 9" id="KW-0809">Transit peptide</keyword>
<dbReference type="GO" id="GO:0022900">
    <property type="term" value="P:electron transport chain"/>
    <property type="evidence" value="ECO:0007669"/>
    <property type="project" value="InterPro"/>
</dbReference>
<keyword evidence="3 9" id="KW-0679">Respiratory chain</keyword>
<dbReference type="AlphaFoldDB" id="A0A7S2UYX7"/>
<dbReference type="PANTHER" id="PTHR12219">
    <property type="entry name" value="NADH-UBIQUINONE OXIDOREDUCTASE"/>
    <property type="match status" value="1"/>
</dbReference>
<protein>
    <recommendedName>
        <fullName evidence="9">NADH dehydrogenase [ubiquinone] iron-sulfur protein 4, mitochondrial</fullName>
    </recommendedName>
</protein>
<evidence type="ECO:0000256" key="2">
    <source>
        <dbReference type="ARBA" id="ARBA00022448"/>
    </source>
</evidence>
<evidence type="ECO:0000256" key="6">
    <source>
        <dbReference type="ARBA" id="ARBA00022982"/>
    </source>
</evidence>
<dbReference type="PANTHER" id="PTHR12219:SF8">
    <property type="entry name" value="NADH DEHYDROGENASE [UBIQUINONE] IRON-SULFUR PROTEIN 4, MITOCHONDRIAL"/>
    <property type="match status" value="1"/>
</dbReference>
<sequence length="241" mass="27372">MLRSSVISKSAVFLGNADLIRGLCRTNGAMAFRFFSQDAPELSEEEKEAQIRAGMKETFAENQKEVTPWMVKDLPYVRSTDLPANPAELATLTGMPQKQSNRTVVIRQKTKSAMTSGLQGTKAWTITWKMGERWTNPLMGWTSTNDPMSNLTLRFDSADEAKNFAIKNGWDFELHETPEVRTVAGNKAYSHNFLPKAFEETLREEGTKNKIFTRDAPNSSHFYRYLKYHGDGEIPFHGHKK</sequence>
<keyword evidence="7 9" id="KW-0496">Mitochondrion</keyword>
<evidence type="ECO:0000256" key="1">
    <source>
        <dbReference type="ARBA" id="ARBA00005882"/>
    </source>
</evidence>
<proteinExistence type="inferred from homology"/>
<comment type="similarity">
    <text evidence="1 9">Belongs to the complex I NDUFS4 subunit family.</text>
</comment>
<dbReference type="GO" id="GO:0005743">
    <property type="term" value="C:mitochondrial inner membrane"/>
    <property type="evidence" value="ECO:0007669"/>
    <property type="project" value="UniProtKB-SubCell"/>
</dbReference>
<keyword evidence="8 9" id="KW-0472">Membrane</keyword>
<dbReference type="InterPro" id="IPR038532">
    <property type="entry name" value="NDUFS4-like_sf"/>
</dbReference>
<name>A0A7S2UYX7_9STRA</name>
<evidence type="ECO:0000313" key="10">
    <source>
        <dbReference type="EMBL" id="CAD9861615.1"/>
    </source>
</evidence>
<evidence type="ECO:0000256" key="9">
    <source>
        <dbReference type="RuleBase" id="RU367010"/>
    </source>
</evidence>
<evidence type="ECO:0000256" key="4">
    <source>
        <dbReference type="ARBA" id="ARBA00022792"/>
    </source>
</evidence>
<evidence type="ECO:0000256" key="3">
    <source>
        <dbReference type="ARBA" id="ARBA00022660"/>
    </source>
</evidence>
<reference evidence="10" key="1">
    <citation type="submission" date="2021-01" db="EMBL/GenBank/DDBJ databases">
        <authorList>
            <person name="Corre E."/>
            <person name="Pelletier E."/>
            <person name="Niang G."/>
            <person name="Scheremetjew M."/>
            <person name="Finn R."/>
            <person name="Kale V."/>
            <person name="Holt S."/>
            <person name="Cochrane G."/>
            <person name="Meng A."/>
            <person name="Brown T."/>
            <person name="Cohen L."/>
        </authorList>
    </citation>
    <scope>NUCLEOTIDE SEQUENCE</scope>
    <source>
        <strain evidence="10">CCMP1661</strain>
    </source>
</reference>
<comment type="subcellular location">
    <subcellularLocation>
        <location evidence="9">Mitochondrion inner membrane</location>
        <topology evidence="9">Peripheral membrane protein</topology>
        <orientation evidence="9">Matrix side</orientation>
    </subcellularLocation>
</comment>
<dbReference type="Pfam" id="PF04800">
    <property type="entry name" value="NDUS4"/>
    <property type="match status" value="1"/>
</dbReference>
<evidence type="ECO:0000256" key="8">
    <source>
        <dbReference type="ARBA" id="ARBA00023136"/>
    </source>
</evidence>
<gene>
    <name evidence="10" type="ORF">FJAP1339_LOCUS4137</name>
</gene>
<keyword evidence="6 9" id="KW-0249">Electron transport</keyword>
<dbReference type="EMBL" id="HBHR01008549">
    <property type="protein sequence ID" value="CAD9861615.1"/>
    <property type="molecule type" value="Transcribed_RNA"/>
</dbReference>
<evidence type="ECO:0000256" key="5">
    <source>
        <dbReference type="ARBA" id="ARBA00022946"/>
    </source>
</evidence>
<organism evidence="10">
    <name type="scientific">Fibrocapsa japonica</name>
    <dbReference type="NCBI Taxonomy" id="94617"/>
    <lineage>
        <taxon>Eukaryota</taxon>
        <taxon>Sar</taxon>
        <taxon>Stramenopiles</taxon>
        <taxon>Ochrophyta</taxon>
        <taxon>Raphidophyceae</taxon>
        <taxon>Chattonellales</taxon>
        <taxon>Chattonellaceae</taxon>
        <taxon>Fibrocapsa</taxon>
    </lineage>
</organism>
<evidence type="ECO:0000256" key="7">
    <source>
        <dbReference type="ARBA" id="ARBA00023128"/>
    </source>
</evidence>
<dbReference type="Gene3D" id="3.30.160.190">
    <property type="entry name" value="atu1810 like domain"/>
    <property type="match status" value="1"/>
</dbReference>
<keyword evidence="2 9" id="KW-0813">Transport</keyword>